<evidence type="ECO:0000313" key="2">
    <source>
        <dbReference type="EMBL" id="KZT31982.1"/>
    </source>
</evidence>
<evidence type="ECO:0008006" key="4">
    <source>
        <dbReference type="Google" id="ProtNLM"/>
    </source>
</evidence>
<dbReference type="Proteomes" id="UP000076798">
    <property type="component" value="Unassembled WGS sequence"/>
</dbReference>
<organism evidence="2 3">
    <name type="scientific">Sistotremastrum suecicum HHB10207 ss-3</name>
    <dbReference type="NCBI Taxonomy" id="1314776"/>
    <lineage>
        <taxon>Eukaryota</taxon>
        <taxon>Fungi</taxon>
        <taxon>Dikarya</taxon>
        <taxon>Basidiomycota</taxon>
        <taxon>Agaricomycotina</taxon>
        <taxon>Agaricomycetes</taxon>
        <taxon>Sistotremastrales</taxon>
        <taxon>Sistotremastraceae</taxon>
        <taxon>Sistotremastrum</taxon>
    </lineage>
</organism>
<feature type="compositionally biased region" description="Low complexity" evidence="1">
    <location>
        <begin position="196"/>
        <end position="210"/>
    </location>
</feature>
<dbReference type="OrthoDB" id="3005621at2759"/>
<keyword evidence="3" id="KW-1185">Reference proteome</keyword>
<sequence>MQSEPDYNNMTAEDRSSRLSYYQNLLSTVTGNPGVPQDYTARINGEINRILSSMITHPPALSQSGTAATATLPSAPSTQVAHQGPAYAPVATTQAQAQTTPATPFISSQPSSTSTLLPAFEITPTPHISQHSPAIPSPLQQSPIIAAYQSGLVPHTPGTAASPSTPLGMGLPAMLGLAQGSPQARSRANTARLAHASASSPVAVAAGGASVRRRGPARVPPSLASPEPGPSATGTRARASSTSQNRANMRHGVSIDNCRVFLGGMPHVRLRIKISFPVKTPGGRFQLREDYNQSLNDELIRRSLLADVTLPTSTPITVLYQFAESHMRSSQWNYEFSAPATGLRIVESENHPFILAKLHDRGVTRARGNPRSLTAYTGKDVVIIDHLLNDVTGQFNRLPYSVDGPTAEKRFVVWLIVKTYPLKARLQIDGVLSDDSHRCATDRWWDFVNGTRLPDEELTSSESEADDDKDEEMEVAQAITIPEPEPELAATTTSPIPSAIWDEDSPFVPPTAPYSDDDFEGDKFSERVYKLAVENNPNRLALVLEAPTIEELGARLLDLVRETASSEEIDCSLLLTPSRYLSLTNSGSSTGPGVAREAIESALAQALKHPMVFAVPIQDKHCSLFLAFPQDKFAIPVRREQELITLGILCALSVIEFGTPGPFGPSLLRFIFHNHNLHSLSPLFILTFYPPLYKQLMDWRSIGPNGDIKDFKDHFLAYHNCTIAPYENGRTQEEHDVLGRDILCIRTIGMILGHPELLAFSRGFSLPLANKFSWFEAVHSVEGGSLRFLKELYALPSLDNIIERIDFWDCDHLIVKGWTVKGIIKQFLFGFGLPCPELFRLMAEQFDIKVDYERVSSRDFRVRLFCQALMGRITFSGPGKNMMICLYTGPEDTSSNYGGLKATEVEKEAYAAQGKISYQTCGDLACLPQAFIEGLGAATYDGIKEPKDFSQALDHWLFCELLQSVGHYTTL</sequence>
<accession>A0A165X9X0</accession>
<feature type="region of interest" description="Disordered" evidence="1">
    <location>
        <begin position="194"/>
        <end position="250"/>
    </location>
</feature>
<dbReference type="EMBL" id="KV428413">
    <property type="protein sequence ID" value="KZT31982.1"/>
    <property type="molecule type" value="Genomic_DNA"/>
</dbReference>
<gene>
    <name evidence="2" type="ORF">SISSUDRAFT_1067294</name>
</gene>
<proteinExistence type="predicted"/>
<protein>
    <recommendedName>
        <fullName evidence="4">HECT domain-containing protein</fullName>
    </recommendedName>
</protein>
<feature type="compositionally biased region" description="Polar residues" evidence="1">
    <location>
        <begin position="232"/>
        <end position="247"/>
    </location>
</feature>
<evidence type="ECO:0000313" key="3">
    <source>
        <dbReference type="Proteomes" id="UP000076798"/>
    </source>
</evidence>
<evidence type="ECO:0000256" key="1">
    <source>
        <dbReference type="SAM" id="MobiDB-lite"/>
    </source>
</evidence>
<dbReference type="AlphaFoldDB" id="A0A165X9X0"/>
<reference evidence="2 3" key="1">
    <citation type="journal article" date="2016" name="Mol. Biol. Evol.">
        <title>Comparative Genomics of Early-Diverging Mushroom-Forming Fungi Provides Insights into the Origins of Lignocellulose Decay Capabilities.</title>
        <authorList>
            <person name="Nagy L.G."/>
            <person name="Riley R."/>
            <person name="Tritt A."/>
            <person name="Adam C."/>
            <person name="Daum C."/>
            <person name="Floudas D."/>
            <person name="Sun H."/>
            <person name="Yadav J.S."/>
            <person name="Pangilinan J."/>
            <person name="Larsson K.H."/>
            <person name="Matsuura K."/>
            <person name="Barry K."/>
            <person name="Labutti K."/>
            <person name="Kuo R."/>
            <person name="Ohm R.A."/>
            <person name="Bhattacharya S.S."/>
            <person name="Shirouzu T."/>
            <person name="Yoshinaga Y."/>
            <person name="Martin F.M."/>
            <person name="Grigoriev I.V."/>
            <person name="Hibbett D.S."/>
        </authorList>
    </citation>
    <scope>NUCLEOTIDE SEQUENCE [LARGE SCALE GENOMIC DNA]</scope>
    <source>
        <strain evidence="2 3">HHB10207 ss-3</strain>
    </source>
</reference>
<name>A0A165X9X0_9AGAM</name>